<name>A0A1C3RE47_9PROT</name>
<feature type="domain" description="Chemoreceptor zinc-binding" evidence="1">
    <location>
        <begin position="53"/>
        <end position="119"/>
    </location>
</feature>
<dbReference type="AlphaFoldDB" id="A0A1C3RE47"/>
<dbReference type="Pfam" id="PF13682">
    <property type="entry name" value="CZB"/>
    <property type="match status" value="1"/>
</dbReference>
<organism evidence="2 3">
    <name type="scientific">Candidatus Terasakiella magnetica</name>
    <dbReference type="NCBI Taxonomy" id="1867952"/>
    <lineage>
        <taxon>Bacteria</taxon>
        <taxon>Pseudomonadati</taxon>
        <taxon>Pseudomonadota</taxon>
        <taxon>Alphaproteobacteria</taxon>
        <taxon>Rhodospirillales</taxon>
        <taxon>Terasakiellaceae</taxon>
        <taxon>Terasakiella</taxon>
    </lineage>
</organism>
<dbReference type="RefSeq" id="WP_069186291.1">
    <property type="nucleotide sequence ID" value="NZ_FLYE01000003.1"/>
</dbReference>
<sequence length="161" mass="18304">MSQVAEMSSRNKDKVDEVFSAVDKSNTLINNRVEDWAKVESDRALVEVARLDHIKFRKHVTDAALGRVSVKPEELSTHTNCRLGKWYYSIQSEVVKNMKVYRDLEAPHARVHDHGKAVLQAVANHDHDQAMRELDILNHAAHDVLDLLEELSDEMLAQGIV</sequence>
<evidence type="ECO:0000313" key="3">
    <source>
        <dbReference type="Proteomes" id="UP000231658"/>
    </source>
</evidence>
<keyword evidence="3" id="KW-1185">Reference proteome</keyword>
<dbReference type="InterPro" id="IPR025991">
    <property type="entry name" value="Chemoreceptor_zinc-bind_dom"/>
</dbReference>
<proteinExistence type="predicted"/>
<evidence type="ECO:0000259" key="1">
    <source>
        <dbReference type="Pfam" id="PF13682"/>
    </source>
</evidence>
<reference evidence="2 3" key="1">
    <citation type="submission" date="2016-07" db="EMBL/GenBank/DDBJ databases">
        <authorList>
            <person name="Lefevre C.T."/>
        </authorList>
    </citation>
    <scope>NUCLEOTIDE SEQUENCE [LARGE SCALE GENOMIC DNA]</scope>
    <source>
        <strain evidence="2">PR1</strain>
    </source>
</reference>
<evidence type="ECO:0000313" key="2">
    <source>
        <dbReference type="EMBL" id="SCA55567.1"/>
    </source>
</evidence>
<protein>
    <recommendedName>
        <fullName evidence="1">Chemoreceptor zinc-binding domain-containing protein</fullName>
    </recommendedName>
</protein>
<dbReference type="EMBL" id="FLYE01000003">
    <property type="protein sequence ID" value="SCA55567.1"/>
    <property type="molecule type" value="Genomic_DNA"/>
</dbReference>
<gene>
    <name evidence="2" type="ORF">MTBPR1_110006</name>
</gene>
<dbReference type="Gene3D" id="1.20.120.30">
    <property type="entry name" value="Aspartate receptor, ligand-binding domain"/>
    <property type="match status" value="1"/>
</dbReference>
<accession>A0A1C3RE47</accession>
<dbReference type="Proteomes" id="UP000231658">
    <property type="component" value="Unassembled WGS sequence"/>
</dbReference>
<dbReference type="OrthoDB" id="4514964at2"/>
<dbReference type="STRING" id="1867952.MTBPR1_110006"/>